<dbReference type="InterPro" id="IPR011659">
    <property type="entry name" value="WD40"/>
</dbReference>
<dbReference type="AlphaFoldDB" id="A0A6P0UG59"/>
<dbReference type="SUPFAM" id="SSF82171">
    <property type="entry name" value="DPP6 N-terminal domain-like"/>
    <property type="match status" value="1"/>
</dbReference>
<keyword evidence="2" id="KW-1185">Reference proteome</keyword>
<gene>
    <name evidence="1" type="ORF">GWK08_02110</name>
</gene>
<reference evidence="1 2" key="1">
    <citation type="submission" date="2020-01" db="EMBL/GenBank/DDBJ databases">
        <title>Leptobacterium flavescens.</title>
        <authorList>
            <person name="Wang G."/>
        </authorList>
    </citation>
    <scope>NUCLEOTIDE SEQUENCE [LARGE SCALE GENOMIC DNA]</scope>
    <source>
        <strain evidence="1 2">KCTC 22160</strain>
    </source>
</reference>
<dbReference type="EMBL" id="JAABOO010000001">
    <property type="protein sequence ID" value="NER12225.1"/>
    <property type="molecule type" value="Genomic_DNA"/>
</dbReference>
<evidence type="ECO:0000313" key="2">
    <source>
        <dbReference type="Proteomes" id="UP000468581"/>
    </source>
</evidence>
<proteinExistence type="predicted"/>
<protein>
    <recommendedName>
        <fullName evidence="3">Exo-alpha-sialidase</fullName>
    </recommendedName>
</protein>
<comment type="caution">
    <text evidence="1">The sequence shown here is derived from an EMBL/GenBank/DDBJ whole genome shotgun (WGS) entry which is preliminary data.</text>
</comment>
<dbReference type="Gene3D" id="2.120.10.30">
    <property type="entry name" value="TolB, C-terminal domain"/>
    <property type="match status" value="1"/>
</dbReference>
<evidence type="ECO:0008006" key="3">
    <source>
        <dbReference type="Google" id="ProtNLM"/>
    </source>
</evidence>
<dbReference type="InterPro" id="IPR011042">
    <property type="entry name" value="6-blade_b-propeller_TolB-like"/>
</dbReference>
<sequence length="301" mass="34447">MTSLQKPIITLLFLVLINSYPSGTDNSLQYLGQTPPSMTPEIFAPGLISKSTEYEFGSVFSKDGMEFFYGVDTGNRSEIRYTRLENGKWTPSKTIISHQQYGYNDPFLSPDENELYYISDMPMNGKGSGKDYDIWYSVRNGDKWSEPINAGKNINSDKNEYYISFTEDGSMYFSSNKMAENGNDYNFDIYSSARRKGEYQEAVKLSDAVNTGSYEADVFIAPDESYIIFCANRKEGLGRGDLYISFKDENGNWTKSKNMGSLINTNGHELCPFVSRDGKYFFYTSRQDIYWVDAKILEQYR</sequence>
<accession>A0A6P0UG59</accession>
<dbReference type="RefSeq" id="WP_163605256.1">
    <property type="nucleotide sequence ID" value="NZ_JAABOO010000001.1"/>
</dbReference>
<evidence type="ECO:0000313" key="1">
    <source>
        <dbReference type="EMBL" id="NER12225.1"/>
    </source>
</evidence>
<name>A0A6P0UG59_9FLAO</name>
<dbReference type="Pfam" id="PF07676">
    <property type="entry name" value="PD40"/>
    <property type="match status" value="3"/>
</dbReference>
<dbReference type="Proteomes" id="UP000468581">
    <property type="component" value="Unassembled WGS sequence"/>
</dbReference>
<organism evidence="1 2">
    <name type="scientific">Leptobacterium flavescens</name>
    <dbReference type="NCBI Taxonomy" id="472055"/>
    <lineage>
        <taxon>Bacteria</taxon>
        <taxon>Pseudomonadati</taxon>
        <taxon>Bacteroidota</taxon>
        <taxon>Flavobacteriia</taxon>
        <taxon>Flavobacteriales</taxon>
        <taxon>Flavobacteriaceae</taxon>
        <taxon>Leptobacterium</taxon>
    </lineage>
</organism>